<keyword evidence="3" id="KW-1185">Reference proteome</keyword>
<comment type="caution">
    <text evidence="2">The sequence shown here is derived from an EMBL/GenBank/DDBJ whole genome shotgun (WGS) entry which is preliminary data.</text>
</comment>
<proteinExistence type="predicted"/>
<reference evidence="2 3" key="1">
    <citation type="submission" date="2021-06" db="EMBL/GenBank/DDBJ databases">
        <title>A haploid diamondback moth (Plutella xylostella L.) genome assembly resolves 31 chromosomes and identifies a diamide resistance mutation.</title>
        <authorList>
            <person name="Ward C.M."/>
            <person name="Perry K.D."/>
            <person name="Baker G."/>
            <person name="Powis K."/>
            <person name="Heckel D.G."/>
            <person name="Baxter S.W."/>
        </authorList>
    </citation>
    <scope>NUCLEOTIDE SEQUENCE [LARGE SCALE GENOMIC DNA]</scope>
    <source>
        <strain evidence="2 3">LV</strain>
        <tissue evidence="2">Single pupa</tissue>
    </source>
</reference>
<protein>
    <submittedName>
        <fullName evidence="2">Uncharacterized protein</fullName>
    </submittedName>
</protein>
<feature type="signal peptide" evidence="1">
    <location>
        <begin position="1"/>
        <end position="19"/>
    </location>
</feature>
<organism evidence="2 3">
    <name type="scientific">Plutella xylostella</name>
    <name type="common">Diamondback moth</name>
    <name type="synonym">Plutella maculipennis</name>
    <dbReference type="NCBI Taxonomy" id="51655"/>
    <lineage>
        <taxon>Eukaryota</taxon>
        <taxon>Metazoa</taxon>
        <taxon>Ecdysozoa</taxon>
        <taxon>Arthropoda</taxon>
        <taxon>Hexapoda</taxon>
        <taxon>Insecta</taxon>
        <taxon>Pterygota</taxon>
        <taxon>Neoptera</taxon>
        <taxon>Endopterygota</taxon>
        <taxon>Lepidoptera</taxon>
        <taxon>Glossata</taxon>
        <taxon>Ditrysia</taxon>
        <taxon>Yponomeutoidea</taxon>
        <taxon>Plutellidae</taxon>
        <taxon>Plutella</taxon>
    </lineage>
</organism>
<accession>A0ABQ7PSY9</accession>
<feature type="chain" id="PRO_5045318558" evidence="1">
    <location>
        <begin position="20"/>
        <end position="142"/>
    </location>
</feature>
<gene>
    <name evidence="2" type="ORF">JYU34_021180</name>
</gene>
<evidence type="ECO:0000313" key="2">
    <source>
        <dbReference type="EMBL" id="KAG7296084.1"/>
    </source>
</evidence>
<dbReference type="PROSITE" id="PS51257">
    <property type="entry name" value="PROKAR_LIPOPROTEIN"/>
    <property type="match status" value="1"/>
</dbReference>
<evidence type="ECO:0000256" key="1">
    <source>
        <dbReference type="SAM" id="SignalP"/>
    </source>
</evidence>
<sequence length="142" mass="15049">MNKVSVVVAILATLGSASCYLILEEAPMGFPPALPPGYPAYPPAYPAAYPPGYPAYAVPAPVQEIVAAPAPQPTLVSQSYPVGYQGYSYGTNLQPTGYNPTGYNYNYVYGGAAPAVAEPAAFGLGGFPYPYAYTNDWFYRNN</sequence>
<evidence type="ECO:0000313" key="3">
    <source>
        <dbReference type="Proteomes" id="UP000823941"/>
    </source>
</evidence>
<dbReference type="Proteomes" id="UP000823941">
    <property type="component" value="Chromosome 29"/>
</dbReference>
<keyword evidence="1" id="KW-0732">Signal</keyword>
<dbReference type="EMBL" id="JAHIBW010000029">
    <property type="protein sequence ID" value="KAG7296084.1"/>
    <property type="molecule type" value="Genomic_DNA"/>
</dbReference>
<name>A0ABQ7PSY9_PLUXY</name>